<evidence type="ECO:0000313" key="2">
    <source>
        <dbReference type="Proteomes" id="UP000179243"/>
    </source>
</evidence>
<protein>
    <submittedName>
        <fullName evidence="1">Uncharacterized protein</fullName>
    </submittedName>
</protein>
<name>A0A1F7FH98_UNCRA</name>
<evidence type="ECO:0000313" key="1">
    <source>
        <dbReference type="EMBL" id="OGK05836.1"/>
    </source>
</evidence>
<dbReference type="AlphaFoldDB" id="A0A1F7FH98"/>
<proteinExistence type="predicted"/>
<organism evidence="1 2">
    <name type="scientific">Candidatus Raymondbacteria bacterium RIFOXYD12_FULL_49_13</name>
    <dbReference type="NCBI Taxonomy" id="1817890"/>
    <lineage>
        <taxon>Bacteria</taxon>
        <taxon>Raymondiibacteriota</taxon>
    </lineage>
</organism>
<dbReference type="Proteomes" id="UP000179243">
    <property type="component" value="Unassembled WGS sequence"/>
</dbReference>
<accession>A0A1F7FH98</accession>
<reference evidence="1 2" key="1">
    <citation type="journal article" date="2016" name="Nat. Commun.">
        <title>Thousands of microbial genomes shed light on interconnected biogeochemical processes in an aquifer system.</title>
        <authorList>
            <person name="Anantharaman K."/>
            <person name="Brown C.T."/>
            <person name="Hug L.A."/>
            <person name="Sharon I."/>
            <person name="Castelle C.J."/>
            <person name="Probst A.J."/>
            <person name="Thomas B.C."/>
            <person name="Singh A."/>
            <person name="Wilkins M.J."/>
            <person name="Karaoz U."/>
            <person name="Brodie E.L."/>
            <person name="Williams K.H."/>
            <person name="Hubbard S.S."/>
            <person name="Banfield J.F."/>
        </authorList>
    </citation>
    <scope>NUCLEOTIDE SEQUENCE [LARGE SCALE GENOMIC DNA]</scope>
</reference>
<sequence length="66" mass="7600">MTADTMEMLPFEKQAEVYDFVTFLKTKSRIKAARNKKTSLLNIIGLGRSNKSDISVNHDKYLYEQA</sequence>
<comment type="caution">
    <text evidence="1">The sequence shown here is derived from an EMBL/GenBank/DDBJ whole genome shotgun (WGS) entry which is preliminary data.</text>
</comment>
<dbReference type="EMBL" id="MFYX01000046">
    <property type="protein sequence ID" value="OGK05836.1"/>
    <property type="molecule type" value="Genomic_DNA"/>
</dbReference>
<gene>
    <name evidence="1" type="ORF">A2519_04080</name>
</gene>